<dbReference type="Proteomes" id="UP001202289">
    <property type="component" value="Unassembled WGS sequence"/>
</dbReference>
<proteinExistence type="predicted"/>
<organism evidence="1 2">
    <name type="scientific">Bacillus cytotoxicus</name>
    <dbReference type="NCBI Taxonomy" id="580165"/>
    <lineage>
        <taxon>Bacteria</taxon>
        <taxon>Bacillati</taxon>
        <taxon>Bacillota</taxon>
        <taxon>Bacilli</taxon>
        <taxon>Bacillales</taxon>
        <taxon>Bacillaceae</taxon>
        <taxon>Bacillus</taxon>
        <taxon>Bacillus cereus group</taxon>
    </lineage>
</organism>
<keyword evidence="1" id="KW-0808">Transferase</keyword>
<protein>
    <submittedName>
        <fullName evidence="1">Class I SAM-dependent methyltransferase</fullName>
    </submittedName>
</protein>
<comment type="caution">
    <text evidence="1">The sequence shown here is derived from an EMBL/GenBank/DDBJ whole genome shotgun (WGS) entry which is preliminary data.</text>
</comment>
<evidence type="ECO:0000313" key="2">
    <source>
        <dbReference type="Proteomes" id="UP001202289"/>
    </source>
</evidence>
<keyword evidence="1" id="KW-0489">Methyltransferase</keyword>
<evidence type="ECO:0000313" key="1">
    <source>
        <dbReference type="EMBL" id="MCM3736688.1"/>
    </source>
</evidence>
<keyword evidence="2" id="KW-1185">Reference proteome</keyword>
<reference evidence="1" key="1">
    <citation type="submission" date="2022-05" db="EMBL/GenBank/DDBJ databases">
        <title>Comparative Genomics of Spacecraft Associated Microbes.</title>
        <authorList>
            <person name="Tran M.T."/>
            <person name="Wright A."/>
            <person name="Seuylemezian A."/>
            <person name="Eisen J."/>
            <person name="Coil D."/>
        </authorList>
    </citation>
    <scope>NUCLEOTIDE SEQUENCE</scope>
    <source>
        <strain evidence="1">FAIRING 10M-2.2</strain>
    </source>
</reference>
<gene>
    <name evidence="1" type="ORF">M3215_12870</name>
</gene>
<dbReference type="EMBL" id="JAMBOP010000014">
    <property type="protein sequence ID" value="MCM3736688.1"/>
    <property type="molecule type" value="Genomic_DNA"/>
</dbReference>
<sequence length="214" mass="24766">MKSYYSNRAKVYEEVYFRDDPIRQAELLQIKDALKEKFAGKNVLEVACGTGYWTQYVAETARHITAIDYSEDVLSIAKEKQLLASNVSFVQGNAYKLNQFAKTFNGAYANFWFSHIPKENIFSFLKQFHEVLEPGSVVCMVDNMYNERIGGTLISKPGDDNTYKIRSLADGEQYEIIKNYYSKEELSTIFEPFAVDLEIHMNTCFWLLSYKVKL</sequence>
<name>A0ACC6A8M6_9BACI</name>
<accession>A0ACC6A8M6</accession>